<keyword evidence="3" id="KW-0804">Transcription</keyword>
<keyword evidence="2 4" id="KW-0238">DNA-binding</keyword>
<dbReference type="Gene3D" id="1.10.357.10">
    <property type="entry name" value="Tetracycline Repressor, domain 2"/>
    <property type="match status" value="1"/>
</dbReference>
<keyword evidence="1" id="KW-0805">Transcription regulation</keyword>
<keyword evidence="7" id="KW-1185">Reference proteome</keyword>
<evidence type="ECO:0000256" key="2">
    <source>
        <dbReference type="ARBA" id="ARBA00023125"/>
    </source>
</evidence>
<evidence type="ECO:0000256" key="3">
    <source>
        <dbReference type="ARBA" id="ARBA00023163"/>
    </source>
</evidence>
<evidence type="ECO:0000259" key="5">
    <source>
        <dbReference type="PROSITE" id="PS50977"/>
    </source>
</evidence>
<feature type="domain" description="HTH tetR-type" evidence="5">
    <location>
        <begin position="4"/>
        <end position="64"/>
    </location>
</feature>
<dbReference type="PROSITE" id="PS50977">
    <property type="entry name" value="HTH_TETR_2"/>
    <property type="match status" value="1"/>
</dbReference>
<dbReference type="PANTHER" id="PTHR47506">
    <property type="entry name" value="TRANSCRIPTIONAL REGULATORY PROTEIN"/>
    <property type="match status" value="1"/>
</dbReference>
<protein>
    <submittedName>
        <fullName evidence="6">TetR family transcriptional regulator C-terminal domain-containing protein</fullName>
    </submittedName>
</protein>
<dbReference type="SUPFAM" id="SSF48498">
    <property type="entry name" value="Tetracyclin repressor-like, C-terminal domain"/>
    <property type="match status" value="1"/>
</dbReference>
<dbReference type="Pfam" id="PF16925">
    <property type="entry name" value="TetR_C_13"/>
    <property type="match status" value="1"/>
</dbReference>
<dbReference type="InterPro" id="IPR036271">
    <property type="entry name" value="Tet_transcr_reg_TetR-rel_C_sf"/>
</dbReference>
<evidence type="ECO:0000256" key="1">
    <source>
        <dbReference type="ARBA" id="ARBA00023015"/>
    </source>
</evidence>
<dbReference type="InterPro" id="IPR011075">
    <property type="entry name" value="TetR_C"/>
</dbReference>
<dbReference type="PRINTS" id="PR00455">
    <property type="entry name" value="HTHTETR"/>
</dbReference>
<sequence>MKRTKKRDLLIQVGSQIVVQQGFKAASINAILIAAGVPKGSFYYYFASKEDFGLAIIEDFAQQYQNKLEKTLKNEQFPSLTRLRNFFELGIAEMKNCHCTNGCLMGNLAQELSAQNELFRDRISQVFADWELRLIECLESAEEAGEVKSGRDLANLAKFVLSSWEGAILQAKVTKSVMPMENFVNILFEQILIID</sequence>
<dbReference type="Proteomes" id="UP000729733">
    <property type="component" value="Unassembled WGS sequence"/>
</dbReference>
<name>A0A964BQ10_9CYAN</name>
<proteinExistence type="predicted"/>
<dbReference type="InterPro" id="IPR001647">
    <property type="entry name" value="HTH_TetR"/>
</dbReference>
<dbReference type="AlphaFoldDB" id="A0A964BQ10"/>
<feature type="DNA-binding region" description="H-T-H motif" evidence="4">
    <location>
        <begin position="27"/>
        <end position="46"/>
    </location>
</feature>
<dbReference type="EMBL" id="JADWDC010000019">
    <property type="protein sequence ID" value="MCC0177285.1"/>
    <property type="molecule type" value="Genomic_DNA"/>
</dbReference>
<dbReference type="GO" id="GO:0003677">
    <property type="term" value="F:DNA binding"/>
    <property type="evidence" value="ECO:0007669"/>
    <property type="project" value="UniProtKB-UniRule"/>
</dbReference>
<dbReference type="RefSeq" id="WP_229640348.1">
    <property type="nucleotide sequence ID" value="NZ_JADWDC010000019.1"/>
</dbReference>
<dbReference type="PANTHER" id="PTHR47506:SF6">
    <property type="entry name" value="HTH-TYPE TRANSCRIPTIONAL REPRESSOR NEMR"/>
    <property type="match status" value="1"/>
</dbReference>
<evidence type="ECO:0000313" key="7">
    <source>
        <dbReference type="Proteomes" id="UP000729733"/>
    </source>
</evidence>
<gene>
    <name evidence="6" type="ORF">I4641_09880</name>
</gene>
<dbReference type="SUPFAM" id="SSF46689">
    <property type="entry name" value="Homeodomain-like"/>
    <property type="match status" value="1"/>
</dbReference>
<dbReference type="Pfam" id="PF00440">
    <property type="entry name" value="TetR_N"/>
    <property type="match status" value="1"/>
</dbReference>
<accession>A0A964BQ10</accession>
<evidence type="ECO:0000256" key="4">
    <source>
        <dbReference type="PROSITE-ProRule" id="PRU00335"/>
    </source>
</evidence>
<evidence type="ECO:0000313" key="6">
    <source>
        <dbReference type="EMBL" id="MCC0177285.1"/>
    </source>
</evidence>
<dbReference type="InterPro" id="IPR009057">
    <property type="entry name" value="Homeodomain-like_sf"/>
</dbReference>
<comment type="caution">
    <text evidence="6">The sequence shown here is derived from an EMBL/GenBank/DDBJ whole genome shotgun (WGS) entry which is preliminary data.</text>
</comment>
<reference evidence="6" key="1">
    <citation type="journal article" date="2021" name="Antonie Van Leeuwenhoek">
        <title>Draft genome and description of Waterburya agarophytonicola gen. nov. sp. nov. (Pleurocapsales, Cyanobacteria): a seaweed symbiont.</title>
        <authorList>
            <person name="Bonthond G."/>
            <person name="Shalygin S."/>
            <person name="Bayer T."/>
            <person name="Weinberger F."/>
        </authorList>
    </citation>
    <scope>NUCLEOTIDE SEQUENCE</scope>
    <source>
        <strain evidence="6">KI4</strain>
    </source>
</reference>
<organism evidence="6 7">
    <name type="scientific">Waterburya agarophytonicola KI4</name>
    <dbReference type="NCBI Taxonomy" id="2874699"/>
    <lineage>
        <taxon>Bacteria</taxon>
        <taxon>Bacillati</taxon>
        <taxon>Cyanobacteriota</taxon>
        <taxon>Cyanophyceae</taxon>
        <taxon>Pleurocapsales</taxon>
        <taxon>Hyellaceae</taxon>
        <taxon>Waterburya</taxon>
        <taxon>Waterburya agarophytonicola</taxon>
    </lineage>
</organism>